<dbReference type="InterPro" id="IPR001878">
    <property type="entry name" value="Znf_CCHC"/>
</dbReference>
<reference evidence="14 15" key="1">
    <citation type="journal article" date="2024" name="Nat. Commun.">
        <title>Phylogenomics reveals the evolutionary origins of lichenization in chlorophyte algae.</title>
        <authorList>
            <person name="Puginier C."/>
            <person name="Libourel C."/>
            <person name="Otte J."/>
            <person name="Skaloud P."/>
            <person name="Haon M."/>
            <person name="Grisel S."/>
            <person name="Petersen M."/>
            <person name="Berrin J.G."/>
            <person name="Delaux P.M."/>
            <person name="Dal Grande F."/>
            <person name="Keller J."/>
        </authorList>
    </citation>
    <scope>NUCLEOTIDE SEQUENCE [LARGE SCALE GENOMIC DNA]</scope>
    <source>
        <strain evidence="14 15">SAG 2036</strain>
    </source>
</reference>
<dbReference type="SUPFAM" id="SSF57756">
    <property type="entry name" value="Retrovirus zinc finger-like domains"/>
    <property type="match status" value="1"/>
</dbReference>
<feature type="domain" description="Helicase C-terminal" evidence="13">
    <location>
        <begin position="636"/>
        <end position="792"/>
    </location>
</feature>
<dbReference type="Pfam" id="PF00271">
    <property type="entry name" value="Helicase_C"/>
    <property type="match status" value="1"/>
</dbReference>
<dbReference type="GO" id="GO:0043138">
    <property type="term" value="F:3'-5' DNA helicase activity"/>
    <property type="evidence" value="ECO:0007669"/>
    <property type="project" value="UniProtKB-EC"/>
</dbReference>
<dbReference type="InterPro" id="IPR011545">
    <property type="entry name" value="DEAD/DEAH_box_helicase_dom"/>
</dbReference>
<proteinExistence type="inferred from homology"/>
<sequence>MATTAGVPLDKGAKKWDVSLVRWVQEFKAKHGRNPALHELPHTKERSTADHSCTAAPLQPGHAVTSISGGRAAADGKVQQNIFKRSKLPRTAEGATAAVRPNYSFLLGEQGHQNRAHSGADATPADQNHSTSESHVQPLGDSQQRMDALLQRKRLKTGLGSFCGMVTQRGNGRRKRALGWDALEDSEPGDEEHADGDSNAGVKSESLAVLKQRCKDIGLPVSGTKATLLARLAKGKPSEAAASTKCKGAAKKGTRKANGGSKGGRKNFVRISNKGGRGGRKFVGRRGQSNKPGGKKQKWRSFQPKRLAQAGDAPEAIEEGSLAARQSRACFKCGKPDHWAKDCPGIAAPALSDQEQGGDPKDAPRPFASTANRSMPPSAANSNQQVRVATPAFAIEGGRAAAARQGDEAILQGVAREVFGHQGFRHGQLPVIQRVLAGVNTLAILPTGAGKSLCWQLPAAMTKGLVLVVSPLLALMQDQLAKLPACIPSAMLGSSLQPGETQRVLADVRAGQVRLLHVAPERLQSPQLLQALAPHFPLPLVVLDEAHCLAEWGHNFRSAYYRAGRLLRQHIPCDTVLAVTATATPAVQRSITAALGIEEANVIRDASTPPNLSFAVTHLRPGTTEQQARQKLLQLLGTQQYSALSSIIVYTTFQMQADLTAKFLQANRVKAASYHAGQPSKARQETQTDFCKGKLRIIVATVAFGMGLDCGNVGAVIHLNMPRNLAEYVQQVGRAGRSGKPALCHLYLADSDFLRLHSLAHADSLDAATALQFLQHVFAAPEDLPEQDEAEGSFWRVLAMGRLSTDLDVKEAVLETLLSYLEAHETACITMHSPMGTTTQVAFYNTTPSLLADKHNIIRALLTVKPKPRNGCYTVPTERLACAAGVSPAQVWSALKELASREELRFETQPPFGVVVKVCSKPQDLEGVAQLLVNHHAAVSALQVRELESFYQIPLKKGDRYLAADIKALLVENRLAKDGGHM</sequence>
<comment type="catalytic activity">
    <reaction evidence="6">
        <text>Couples ATP hydrolysis with the unwinding of duplex DNA by translocating in the 3'-5' direction.</text>
        <dbReference type="EC" id="5.6.2.4"/>
    </reaction>
</comment>
<dbReference type="GO" id="GO:0016787">
    <property type="term" value="F:hydrolase activity"/>
    <property type="evidence" value="ECO:0007669"/>
    <property type="project" value="UniProtKB-KW"/>
</dbReference>
<feature type="region of interest" description="Disordered" evidence="9">
    <location>
        <begin position="112"/>
        <end position="141"/>
    </location>
</feature>
<dbReference type="Pfam" id="PF00270">
    <property type="entry name" value="DEAD"/>
    <property type="match status" value="1"/>
</dbReference>
<dbReference type="PANTHER" id="PTHR13710">
    <property type="entry name" value="DNA HELICASE RECQ FAMILY MEMBER"/>
    <property type="match status" value="1"/>
</dbReference>
<evidence type="ECO:0000256" key="5">
    <source>
        <dbReference type="ARBA" id="ARBA00022840"/>
    </source>
</evidence>
<keyword evidence="3" id="KW-0378">Hydrolase</keyword>
<dbReference type="Gene3D" id="1.10.720.30">
    <property type="entry name" value="SAP domain"/>
    <property type="match status" value="1"/>
</dbReference>
<evidence type="ECO:0000259" key="12">
    <source>
        <dbReference type="PROSITE" id="PS51192"/>
    </source>
</evidence>
<dbReference type="InterPro" id="IPR036361">
    <property type="entry name" value="SAP_dom_sf"/>
</dbReference>
<comment type="caution">
    <text evidence="14">The sequence shown here is derived from an EMBL/GenBank/DDBJ whole genome shotgun (WGS) entry which is preliminary data.</text>
</comment>
<dbReference type="SMART" id="SM00343">
    <property type="entry name" value="ZnF_C2HC"/>
    <property type="match status" value="1"/>
</dbReference>
<dbReference type="GO" id="GO:0003676">
    <property type="term" value="F:nucleic acid binding"/>
    <property type="evidence" value="ECO:0007669"/>
    <property type="project" value="InterPro"/>
</dbReference>
<dbReference type="Pfam" id="PF02037">
    <property type="entry name" value="SAP"/>
    <property type="match status" value="1"/>
</dbReference>
<dbReference type="GO" id="GO:0008270">
    <property type="term" value="F:zinc ion binding"/>
    <property type="evidence" value="ECO:0007669"/>
    <property type="project" value="UniProtKB-KW"/>
</dbReference>
<dbReference type="PANTHER" id="PTHR13710:SF108">
    <property type="entry name" value="ATP-DEPENDENT DNA HELICASE Q4"/>
    <property type="match status" value="1"/>
</dbReference>
<feature type="domain" description="CCHC-type" evidence="10">
    <location>
        <begin position="330"/>
        <end position="344"/>
    </location>
</feature>
<accession>A0AAW1NWE6</accession>
<dbReference type="GO" id="GO:0005524">
    <property type="term" value="F:ATP binding"/>
    <property type="evidence" value="ECO:0007669"/>
    <property type="project" value="UniProtKB-KW"/>
</dbReference>
<dbReference type="InterPro" id="IPR036875">
    <property type="entry name" value="Znf_CCHC_sf"/>
</dbReference>
<dbReference type="AlphaFoldDB" id="A0AAW1NWE6"/>
<evidence type="ECO:0000313" key="15">
    <source>
        <dbReference type="Proteomes" id="UP001465755"/>
    </source>
</evidence>
<dbReference type="InterPro" id="IPR004589">
    <property type="entry name" value="DNA_helicase_ATP-dep_RecQ"/>
</dbReference>
<dbReference type="InterPro" id="IPR003034">
    <property type="entry name" value="SAP_dom"/>
</dbReference>
<evidence type="ECO:0000256" key="4">
    <source>
        <dbReference type="ARBA" id="ARBA00022806"/>
    </source>
</evidence>
<dbReference type="EMBL" id="JALJOQ010000087">
    <property type="protein sequence ID" value="KAK9799769.1"/>
    <property type="molecule type" value="Genomic_DNA"/>
</dbReference>
<dbReference type="SMART" id="SM00490">
    <property type="entry name" value="HELICc"/>
    <property type="match status" value="1"/>
</dbReference>
<dbReference type="PROSITE" id="PS50158">
    <property type="entry name" value="ZF_CCHC"/>
    <property type="match status" value="1"/>
</dbReference>
<dbReference type="GO" id="GO:0005694">
    <property type="term" value="C:chromosome"/>
    <property type="evidence" value="ECO:0007669"/>
    <property type="project" value="TreeGrafter"/>
</dbReference>
<evidence type="ECO:0000256" key="6">
    <source>
        <dbReference type="ARBA" id="ARBA00034617"/>
    </source>
</evidence>
<evidence type="ECO:0000256" key="7">
    <source>
        <dbReference type="ARBA" id="ARBA00034808"/>
    </source>
</evidence>
<keyword evidence="8" id="KW-0862">Zinc</keyword>
<dbReference type="InterPro" id="IPR014001">
    <property type="entry name" value="Helicase_ATP-bd"/>
</dbReference>
<name>A0AAW1NWE6_9CHLO</name>
<keyword evidence="4" id="KW-0347">Helicase</keyword>
<evidence type="ECO:0000256" key="8">
    <source>
        <dbReference type="PROSITE-ProRule" id="PRU00047"/>
    </source>
</evidence>
<evidence type="ECO:0000259" key="10">
    <source>
        <dbReference type="PROSITE" id="PS50158"/>
    </source>
</evidence>
<evidence type="ECO:0000256" key="1">
    <source>
        <dbReference type="ARBA" id="ARBA00005446"/>
    </source>
</evidence>
<feature type="domain" description="SAP" evidence="11">
    <location>
        <begin position="202"/>
        <end position="236"/>
    </location>
</feature>
<feature type="compositionally biased region" description="Polar residues" evidence="9">
    <location>
        <begin position="369"/>
        <end position="386"/>
    </location>
</feature>
<feature type="compositionally biased region" description="Polar residues" evidence="9">
    <location>
        <begin position="125"/>
        <end position="141"/>
    </location>
</feature>
<dbReference type="InterPro" id="IPR027417">
    <property type="entry name" value="P-loop_NTPase"/>
</dbReference>
<evidence type="ECO:0000256" key="3">
    <source>
        <dbReference type="ARBA" id="ARBA00022801"/>
    </source>
</evidence>
<comment type="similarity">
    <text evidence="1">Belongs to the helicase family. RecQ subfamily.</text>
</comment>
<dbReference type="EC" id="5.6.2.4" evidence="7"/>
<dbReference type="PROSITE" id="PS51192">
    <property type="entry name" value="HELICASE_ATP_BIND_1"/>
    <property type="match status" value="1"/>
</dbReference>
<evidence type="ECO:0000256" key="9">
    <source>
        <dbReference type="SAM" id="MobiDB-lite"/>
    </source>
</evidence>
<keyword evidence="2" id="KW-0547">Nucleotide-binding</keyword>
<dbReference type="PROSITE" id="PS51194">
    <property type="entry name" value="HELICASE_CTER"/>
    <property type="match status" value="1"/>
</dbReference>
<dbReference type="GO" id="GO:0000724">
    <property type="term" value="P:double-strand break repair via homologous recombination"/>
    <property type="evidence" value="ECO:0007669"/>
    <property type="project" value="TreeGrafter"/>
</dbReference>
<keyword evidence="8" id="KW-0863">Zinc-finger</keyword>
<keyword evidence="5" id="KW-0067">ATP-binding</keyword>
<evidence type="ECO:0000259" key="11">
    <source>
        <dbReference type="PROSITE" id="PS50800"/>
    </source>
</evidence>
<gene>
    <name evidence="14" type="ORF">WJX73_003215</name>
</gene>
<dbReference type="Pfam" id="PF00098">
    <property type="entry name" value="zf-CCHC"/>
    <property type="match status" value="1"/>
</dbReference>
<protein>
    <recommendedName>
        <fullName evidence="7">DNA 3'-5' helicase</fullName>
        <ecNumber evidence="7">5.6.2.4</ecNumber>
    </recommendedName>
</protein>
<evidence type="ECO:0000313" key="14">
    <source>
        <dbReference type="EMBL" id="KAK9799769.1"/>
    </source>
</evidence>
<feature type="domain" description="Helicase ATP-binding" evidence="12">
    <location>
        <begin position="432"/>
        <end position="601"/>
    </location>
</feature>
<dbReference type="InterPro" id="IPR001650">
    <property type="entry name" value="Helicase_C-like"/>
</dbReference>
<dbReference type="Proteomes" id="UP001465755">
    <property type="component" value="Unassembled WGS sequence"/>
</dbReference>
<feature type="region of interest" description="Disordered" evidence="9">
    <location>
        <begin position="237"/>
        <end position="314"/>
    </location>
</feature>
<dbReference type="Gene3D" id="3.40.50.300">
    <property type="entry name" value="P-loop containing nucleotide triphosphate hydrolases"/>
    <property type="match status" value="2"/>
</dbReference>
<dbReference type="GO" id="GO:0005634">
    <property type="term" value="C:nucleus"/>
    <property type="evidence" value="ECO:0007669"/>
    <property type="project" value="TreeGrafter"/>
</dbReference>
<keyword evidence="8" id="KW-0479">Metal-binding</keyword>
<organism evidence="14 15">
    <name type="scientific">Symbiochloris irregularis</name>
    <dbReference type="NCBI Taxonomy" id="706552"/>
    <lineage>
        <taxon>Eukaryota</taxon>
        <taxon>Viridiplantae</taxon>
        <taxon>Chlorophyta</taxon>
        <taxon>core chlorophytes</taxon>
        <taxon>Trebouxiophyceae</taxon>
        <taxon>Trebouxiales</taxon>
        <taxon>Trebouxiaceae</taxon>
        <taxon>Symbiochloris</taxon>
    </lineage>
</organism>
<dbReference type="SMART" id="SM00487">
    <property type="entry name" value="DEXDc"/>
    <property type="match status" value="1"/>
</dbReference>
<evidence type="ECO:0000256" key="2">
    <source>
        <dbReference type="ARBA" id="ARBA00022741"/>
    </source>
</evidence>
<feature type="region of interest" description="Disordered" evidence="9">
    <location>
        <begin position="344"/>
        <end position="386"/>
    </location>
</feature>
<dbReference type="PROSITE" id="PS50800">
    <property type="entry name" value="SAP"/>
    <property type="match status" value="1"/>
</dbReference>
<keyword evidence="15" id="KW-1185">Reference proteome</keyword>
<dbReference type="NCBIfam" id="TIGR00614">
    <property type="entry name" value="recQ_fam"/>
    <property type="match status" value="1"/>
</dbReference>
<dbReference type="GO" id="GO:0005737">
    <property type="term" value="C:cytoplasm"/>
    <property type="evidence" value="ECO:0007669"/>
    <property type="project" value="TreeGrafter"/>
</dbReference>
<dbReference type="SUPFAM" id="SSF52540">
    <property type="entry name" value="P-loop containing nucleoside triphosphate hydrolases"/>
    <property type="match status" value="1"/>
</dbReference>
<dbReference type="GO" id="GO:0009378">
    <property type="term" value="F:four-way junction helicase activity"/>
    <property type="evidence" value="ECO:0007669"/>
    <property type="project" value="TreeGrafter"/>
</dbReference>
<evidence type="ECO:0000259" key="13">
    <source>
        <dbReference type="PROSITE" id="PS51194"/>
    </source>
</evidence>
<dbReference type="Gene3D" id="4.10.60.10">
    <property type="entry name" value="Zinc finger, CCHC-type"/>
    <property type="match status" value="1"/>
</dbReference>